<evidence type="ECO:0000259" key="2">
    <source>
        <dbReference type="Pfam" id="PF08393"/>
    </source>
</evidence>
<dbReference type="AlphaFoldDB" id="A0A3P6V8Z4"/>
<organism evidence="3 4">
    <name type="scientific">Litomosoides sigmodontis</name>
    <name type="common">Filarial nematode worm</name>
    <dbReference type="NCBI Taxonomy" id="42156"/>
    <lineage>
        <taxon>Eukaryota</taxon>
        <taxon>Metazoa</taxon>
        <taxon>Ecdysozoa</taxon>
        <taxon>Nematoda</taxon>
        <taxon>Chromadorea</taxon>
        <taxon>Rhabditida</taxon>
        <taxon>Spirurina</taxon>
        <taxon>Spiruromorpha</taxon>
        <taxon>Filarioidea</taxon>
        <taxon>Onchocercidae</taxon>
        <taxon>Litomosoides</taxon>
    </lineage>
</organism>
<dbReference type="Pfam" id="PF08385">
    <property type="entry name" value="DHC_N1"/>
    <property type="match status" value="1"/>
</dbReference>
<dbReference type="OMA" id="ELKVHTH"/>
<dbReference type="InterPro" id="IPR026983">
    <property type="entry name" value="DHC"/>
</dbReference>
<dbReference type="InterPro" id="IPR013594">
    <property type="entry name" value="Dynein_heavy_tail"/>
</dbReference>
<protein>
    <recommendedName>
        <fullName evidence="5">Dynein heavy chain tail domain-containing protein</fullName>
    </recommendedName>
</protein>
<sequence>MERETLLSRLANAVETQKREAIERIEANNAPIGQYLTEIAAKLIWIRREINKVVENIKIVCEELLSDLTSYKTIEAKIQDAINEMHSLESDSFSVWCQEMMMTVSSATNTVALETSGKLMSIEQKGGNLIVNYSDRLVRLLREVRQLIGLGFVVPRKIIECANTGEQFYKYAIVLKQVAHFYNSVDQQMLPCQQAMMLDEALAFEKLILSREKGEATANVVSWNNPKQLQQFIEKLQAAAERLTLRNRRLRRAHSEICEKIKELMNLDLLKEINKWKDIMGEIRIKIAEQERNVGNRSNMIPWLSHWDRQLYKTLQLQYQWGFESLHTQIPLIQVRLIFKDQQLELQPPVEEIRAKYYRELRKFISIPQKFRGVQETEQANELFAKMIEHNANRFWNVYEKAEQLFEKVINVGSEFENWVVLDQVDLETLITKHFKQAADWENQIKLLKGKGRDAEKLPSKVKLECIVVSTSAVKIAIDDMLQRLFDTLIWTLRYSINNEIHDINRFLNQAIEILSSRPLSVDEIAKANQKHIEFGKSNKDIKRAIGQIEEKNVLLRSVGGSGAEQLPGMLELWKKFELMLDSHQLMIKEQVETLKSNVGARLKSLNDEIEKLFVRWNQFKPKNDLSDDDRNTVIQAIQFIKEKRDEFDDLQRKRDALLIECEQFDVEKSQMPLFDEMACDLKSYESNWLLYEQFNVGLQEMADEEWILSKTYRFDEYLHEWDDKLKSFPATHVTVRLRKEIDQFKEMSAGLKYCRGEILSNDHWLMLFRILGMPKGTTLEHLRFGDFLNVHKMIGENLEALKNLNERAQGEVTIREAIQELELWAEEAEFVLTGYKHSNGTVVKIIKDWKNALNS</sequence>
<dbReference type="OrthoDB" id="5593012at2759"/>
<dbReference type="GO" id="GO:0051959">
    <property type="term" value="F:dynein light intermediate chain binding"/>
    <property type="evidence" value="ECO:0007669"/>
    <property type="project" value="InterPro"/>
</dbReference>
<evidence type="ECO:0008006" key="5">
    <source>
        <dbReference type="Google" id="ProtNLM"/>
    </source>
</evidence>
<dbReference type="Proteomes" id="UP000277928">
    <property type="component" value="Unassembled WGS sequence"/>
</dbReference>
<feature type="domain" description="Dynein heavy chain tail" evidence="1">
    <location>
        <begin position="5"/>
        <end position="208"/>
    </location>
</feature>
<dbReference type="GO" id="GO:0005858">
    <property type="term" value="C:axonemal dynein complex"/>
    <property type="evidence" value="ECO:0007669"/>
    <property type="project" value="TreeGrafter"/>
</dbReference>
<dbReference type="EMBL" id="UYRX01001219">
    <property type="protein sequence ID" value="VDK88758.1"/>
    <property type="molecule type" value="Genomic_DNA"/>
</dbReference>
<dbReference type="STRING" id="42156.A0A3P6V8Z4"/>
<name>A0A3P6V8Z4_LITSI</name>
<dbReference type="PANTHER" id="PTHR46532:SF15">
    <property type="entry name" value="CYTOPLASMIC DYNEIN 2 HEAVY CHAIN 1"/>
    <property type="match status" value="1"/>
</dbReference>
<dbReference type="PANTHER" id="PTHR46532">
    <property type="entry name" value="MALE FERTILITY FACTOR KL5"/>
    <property type="match status" value="1"/>
</dbReference>
<reference evidence="3 4" key="1">
    <citation type="submission" date="2018-08" db="EMBL/GenBank/DDBJ databases">
        <authorList>
            <person name="Laetsch R D."/>
            <person name="Stevens L."/>
            <person name="Kumar S."/>
            <person name="Blaxter L. M."/>
        </authorList>
    </citation>
    <scope>NUCLEOTIDE SEQUENCE [LARGE SCALE GENOMIC DNA]</scope>
</reference>
<evidence type="ECO:0000259" key="1">
    <source>
        <dbReference type="Pfam" id="PF08385"/>
    </source>
</evidence>
<evidence type="ECO:0000313" key="3">
    <source>
        <dbReference type="EMBL" id="VDK88758.1"/>
    </source>
</evidence>
<proteinExistence type="predicted"/>
<feature type="non-terminal residue" evidence="3">
    <location>
        <position position="856"/>
    </location>
</feature>
<dbReference type="InterPro" id="IPR013602">
    <property type="entry name" value="Dynein_heavy_linker"/>
</dbReference>
<gene>
    <name evidence="3" type="ORF">NLS_LOCUS8822</name>
</gene>
<dbReference type="GO" id="GO:0045505">
    <property type="term" value="F:dynein intermediate chain binding"/>
    <property type="evidence" value="ECO:0007669"/>
    <property type="project" value="InterPro"/>
</dbReference>
<dbReference type="GO" id="GO:0007018">
    <property type="term" value="P:microtubule-based movement"/>
    <property type="evidence" value="ECO:0007669"/>
    <property type="project" value="InterPro"/>
</dbReference>
<evidence type="ECO:0000313" key="4">
    <source>
        <dbReference type="Proteomes" id="UP000277928"/>
    </source>
</evidence>
<keyword evidence="4" id="KW-1185">Reference proteome</keyword>
<feature type="domain" description="Dynein heavy chain linker" evidence="2">
    <location>
        <begin position="676"/>
        <end position="854"/>
    </location>
</feature>
<dbReference type="Pfam" id="PF08393">
    <property type="entry name" value="DHC_N2"/>
    <property type="match status" value="1"/>
</dbReference>
<accession>A0A3P6V8Z4</accession>